<keyword evidence="2" id="KW-1185">Reference proteome</keyword>
<proteinExistence type="predicted"/>
<dbReference type="Proteomes" id="UP000009183">
    <property type="component" value="Chromosome 6"/>
</dbReference>
<gene>
    <name evidence="1" type="ordered locus">VIT_06s0004g07780</name>
</gene>
<dbReference type="AlphaFoldDB" id="D7SJL7"/>
<dbReference type="InParanoid" id="D7SJL7"/>
<evidence type="ECO:0000313" key="2">
    <source>
        <dbReference type="Proteomes" id="UP000009183"/>
    </source>
</evidence>
<accession>D7SJL7</accession>
<organism evidence="1 2">
    <name type="scientific">Vitis vinifera</name>
    <name type="common">Grape</name>
    <dbReference type="NCBI Taxonomy" id="29760"/>
    <lineage>
        <taxon>Eukaryota</taxon>
        <taxon>Viridiplantae</taxon>
        <taxon>Streptophyta</taxon>
        <taxon>Embryophyta</taxon>
        <taxon>Tracheophyta</taxon>
        <taxon>Spermatophyta</taxon>
        <taxon>Magnoliopsida</taxon>
        <taxon>eudicotyledons</taxon>
        <taxon>Gunneridae</taxon>
        <taxon>Pentapetalae</taxon>
        <taxon>rosids</taxon>
        <taxon>Vitales</taxon>
        <taxon>Vitaceae</taxon>
        <taxon>Viteae</taxon>
        <taxon>Vitis</taxon>
    </lineage>
</organism>
<evidence type="ECO:0000313" key="1">
    <source>
        <dbReference type="EMBL" id="CBI15843.3"/>
    </source>
</evidence>
<dbReference type="PaxDb" id="29760-VIT_06s0004g07780.t01"/>
<protein>
    <submittedName>
        <fullName evidence="1">Uncharacterized protein</fullName>
    </submittedName>
</protein>
<dbReference type="HOGENOM" id="CLU_2459272_0_0_1"/>
<dbReference type="EMBL" id="FN594951">
    <property type="protein sequence ID" value="CBI15843.3"/>
    <property type="molecule type" value="Genomic_DNA"/>
</dbReference>
<sequence length="89" mass="9980">MEELFVILYGRYLCNDGGIIAVQTIYGCHCKNLNTPFHHISAGSPSRIRFNKKENNSHNGFEYSILIFASHVGGTCSCFKLVTSCLMLF</sequence>
<name>D7SJL7_VITVI</name>
<reference evidence="2" key="1">
    <citation type="journal article" date="2007" name="Nature">
        <title>The grapevine genome sequence suggests ancestral hexaploidization in major angiosperm phyla.</title>
        <authorList>
            <consortium name="The French-Italian Public Consortium for Grapevine Genome Characterization."/>
            <person name="Jaillon O."/>
            <person name="Aury J.-M."/>
            <person name="Noel B."/>
            <person name="Policriti A."/>
            <person name="Clepet C."/>
            <person name="Casagrande A."/>
            <person name="Choisne N."/>
            <person name="Aubourg S."/>
            <person name="Vitulo N."/>
            <person name="Jubin C."/>
            <person name="Vezzi A."/>
            <person name="Legeai F."/>
            <person name="Hugueney P."/>
            <person name="Dasilva C."/>
            <person name="Horner D."/>
            <person name="Mica E."/>
            <person name="Jublot D."/>
            <person name="Poulain J."/>
            <person name="Bruyere C."/>
            <person name="Billault A."/>
            <person name="Segurens B."/>
            <person name="Gouyvenoux M."/>
            <person name="Ugarte E."/>
            <person name="Cattonaro F."/>
            <person name="Anthouard V."/>
            <person name="Vico V."/>
            <person name="Del Fabbro C."/>
            <person name="Alaux M."/>
            <person name="Di Gaspero G."/>
            <person name="Dumas V."/>
            <person name="Felice N."/>
            <person name="Paillard S."/>
            <person name="Juman I."/>
            <person name="Moroldo M."/>
            <person name="Scalabrin S."/>
            <person name="Canaguier A."/>
            <person name="Le Clainche I."/>
            <person name="Malacrida G."/>
            <person name="Durand E."/>
            <person name="Pesole G."/>
            <person name="Laucou V."/>
            <person name="Chatelet P."/>
            <person name="Merdinoglu D."/>
            <person name="Delledonne M."/>
            <person name="Pezzotti M."/>
            <person name="Lecharny A."/>
            <person name="Scarpelli C."/>
            <person name="Artiguenave F."/>
            <person name="Pe M.E."/>
            <person name="Valle G."/>
            <person name="Morgante M."/>
            <person name="Caboche M."/>
            <person name="Adam-Blondon A.-F."/>
            <person name="Weissenbach J."/>
            <person name="Quetier F."/>
            <person name="Wincker P."/>
        </authorList>
    </citation>
    <scope>NUCLEOTIDE SEQUENCE [LARGE SCALE GENOMIC DNA]</scope>
    <source>
        <strain evidence="2">cv. Pinot noir / PN40024</strain>
    </source>
</reference>
<dbReference type="STRING" id="29760.D7SJL7"/>